<reference evidence="1" key="2">
    <citation type="journal article" date="2015" name="Data Brief">
        <title>Shoot transcriptome of the giant reed, Arundo donax.</title>
        <authorList>
            <person name="Barrero R.A."/>
            <person name="Guerrero F.D."/>
            <person name="Moolhuijzen P."/>
            <person name="Goolsby J.A."/>
            <person name="Tidwell J."/>
            <person name="Bellgard S.E."/>
            <person name="Bellgard M.I."/>
        </authorList>
    </citation>
    <scope>NUCLEOTIDE SEQUENCE</scope>
    <source>
        <tissue evidence="1">Shoot tissue taken approximately 20 cm above the soil surface</tissue>
    </source>
</reference>
<name>A0A0A9DNK3_ARUDO</name>
<dbReference type="EMBL" id="GBRH01208504">
    <property type="protein sequence ID" value="JAD89391.1"/>
    <property type="molecule type" value="Transcribed_RNA"/>
</dbReference>
<accession>A0A0A9DNK3</accession>
<sequence length="117" mass="13336">MFVSVRCIEEMFRFPFVYVDSSAYRFLCVDWTNPFVVSALTHDLVSIFLMYIRNCGNIRNTSSVVPSFLFSSSADLFVCMHGFFLCSFGLSSIVHPYLVLQPLKSCYCVNTEILPSV</sequence>
<dbReference type="AlphaFoldDB" id="A0A0A9DNK3"/>
<evidence type="ECO:0000313" key="1">
    <source>
        <dbReference type="EMBL" id="JAD89391.1"/>
    </source>
</evidence>
<proteinExistence type="predicted"/>
<organism evidence="1">
    <name type="scientific">Arundo donax</name>
    <name type="common">Giant reed</name>
    <name type="synonym">Donax arundinaceus</name>
    <dbReference type="NCBI Taxonomy" id="35708"/>
    <lineage>
        <taxon>Eukaryota</taxon>
        <taxon>Viridiplantae</taxon>
        <taxon>Streptophyta</taxon>
        <taxon>Embryophyta</taxon>
        <taxon>Tracheophyta</taxon>
        <taxon>Spermatophyta</taxon>
        <taxon>Magnoliopsida</taxon>
        <taxon>Liliopsida</taxon>
        <taxon>Poales</taxon>
        <taxon>Poaceae</taxon>
        <taxon>PACMAD clade</taxon>
        <taxon>Arundinoideae</taxon>
        <taxon>Arundineae</taxon>
        <taxon>Arundo</taxon>
    </lineage>
</organism>
<protein>
    <submittedName>
        <fullName evidence="1">Uncharacterized protein</fullName>
    </submittedName>
</protein>
<reference evidence="1" key="1">
    <citation type="submission" date="2014-09" db="EMBL/GenBank/DDBJ databases">
        <authorList>
            <person name="Magalhaes I.L.F."/>
            <person name="Oliveira U."/>
            <person name="Santos F.R."/>
            <person name="Vidigal T.H.D.A."/>
            <person name="Brescovit A.D."/>
            <person name="Santos A.J."/>
        </authorList>
    </citation>
    <scope>NUCLEOTIDE SEQUENCE</scope>
    <source>
        <tissue evidence="1">Shoot tissue taken approximately 20 cm above the soil surface</tissue>
    </source>
</reference>